<evidence type="ECO:0000256" key="1">
    <source>
        <dbReference type="SAM" id="Phobius"/>
    </source>
</evidence>
<evidence type="ECO:0000313" key="2">
    <source>
        <dbReference type="EMBL" id="TDF93712.1"/>
    </source>
</evidence>
<keyword evidence="1" id="KW-1133">Transmembrane helix</keyword>
<keyword evidence="1" id="KW-0472">Membrane</keyword>
<gene>
    <name evidence="2" type="ORF">E1757_25235</name>
</gene>
<accession>A0A4R5KFH2</accession>
<keyword evidence="3" id="KW-1185">Reference proteome</keyword>
<comment type="caution">
    <text evidence="2">The sequence shown here is derived from an EMBL/GenBank/DDBJ whole genome shotgun (WGS) entry which is preliminary data.</text>
</comment>
<organism evidence="2 3">
    <name type="scientific">Paenibacillus piri</name>
    <dbReference type="NCBI Taxonomy" id="2547395"/>
    <lineage>
        <taxon>Bacteria</taxon>
        <taxon>Bacillati</taxon>
        <taxon>Bacillota</taxon>
        <taxon>Bacilli</taxon>
        <taxon>Bacillales</taxon>
        <taxon>Paenibacillaceae</taxon>
        <taxon>Paenibacillus</taxon>
    </lineage>
</organism>
<evidence type="ECO:0000313" key="3">
    <source>
        <dbReference type="Proteomes" id="UP000295636"/>
    </source>
</evidence>
<dbReference type="AlphaFoldDB" id="A0A4R5KFH2"/>
<dbReference type="Proteomes" id="UP000295636">
    <property type="component" value="Unassembled WGS sequence"/>
</dbReference>
<keyword evidence="1" id="KW-0812">Transmembrane</keyword>
<reference evidence="2 3" key="1">
    <citation type="submission" date="2019-03" db="EMBL/GenBank/DDBJ databases">
        <title>This is whole genome sequence of Paenibacillus sp MS74 strain.</title>
        <authorList>
            <person name="Trinh H.N."/>
        </authorList>
    </citation>
    <scope>NUCLEOTIDE SEQUENCE [LARGE SCALE GENOMIC DNA]</scope>
    <source>
        <strain evidence="2 3">MS74</strain>
    </source>
</reference>
<name>A0A4R5KFH2_9BACL</name>
<feature type="transmembrane region" description="Helical" evidence="1">
    <location>
        <begin position="32"/>
        <end position="53"/>
    </location>
</feature>
<dbReference type="EMBL" id="SMRT01000015">
    <property type="protein sequence ID" value="TDF93712.1"/>
    <property type="molecule type" value="Genomic_DNA"/>
</dbReference>
<proteinExistence type="predicted"/>
<sequence>MSKFLNYLGGVIGGFGLIYVPASELLQGLDPLLDIIGIIVVIVFAVALIINGVRSLISKT</sequence>
<feature type="transmembrane region" description="Helical" evidence="1">
    <location>
        <begin position="7"/>
        <end position="26"/>
    </location>
</feature>
<protein>
    <submittedName>
        <fullName evidence="2">Uncharacterized protein</fullName>
    </submittedName>
</protein>
<dbReference type="RefSeq" id="WP_133233419.1">
    <property type="nucleotide sequence ID" value="NZ_SMRT01000015.1"/>
</dbReference>